<evidence type="ECO:0000256" key="15">
    <source>
        <dbReference type="PROSITE-ProRule" id="PRU10141"/>
    </source>
</evidence>
<dbReference type="Gene3D" id="2.30.42.10">
    <property type="match status" value="1"/>
</dbReference>
<gene>
    <name evidence="21" type="primary">LOC110982957</name>
</gene>
<dbReference type="PANTHER" id="PTHR46485:SF4">
    <property type="entry name" value="LIM DOMAIN KINASE 1"/>
    <property type="match status" value="1"/>
</dbReference>
<evidence type="ECO:0000256" key="1">
    <source>
        <dbReference type="ARBA" id="ARBA00004496"/>
    </source>
</evidence>
<evidence type="ECO:0000313" key="21">
    <source>
        <dbReference type="RefSeq" id="XP_022097469.1"/>
    </source>
</evidence>
<dbReference type="FunFam" id="2.10.110.10:FF:000038">
    <property type="entry name" value="LIM domain kinase 2"/>
    <property type="match status" value="1"/>
</dbReference>
<dbReference type="Pfam" id="PF00412">
    <property type="entry name" value="LIM"/>
    <property type="match status" value="2"/>
</dbReference>
<keyword evidence="9 15" id="KW-0547">Nucleotide-binding</keyword>
<dbReference type="Gene3D" id="1.10.510.10">
    <property type="entry name" value="Transferase(Phosphotransferase) domain 1"/>
    <property type="match status" value="1"/>
</dbReference>
<dbReference type="PROSITE" id="PS00478">
    <property type="entry name" value="LIM_DOMAIN_1"/>
    <property type="match status" value="1"/>
</dbReference>
<keyword evidence="10" id="KW-0418">Kinase</keyword>
<evidence type="ECO:0000256" key="5">
    <source>
        <dbReference type="ARBA" id="ARBA00022527"/>
    </source>
</evidence>
<keyword evidence="6" id="KW-0808">Transferase</keyword>
<keyword evidence="8" id="KW-0677">Repeat</keyword>
<dbReference type="SUPFAM" id="SSF50156">
    <property type="entry name" value="PDZ domain-like"/>
    <property type="match status" value="1"/>
</dbReference>
<evidence type="ECO:0000256" key="3">
    <source>
        <dbReference type="ARBA" id="ARBA00012513"/>
    </source>
</evidence>
<feature type="domain" description="PDZ" evidence="19">
    <location>
        <begin position="208"/>
        <end position="249"/>
    </location>
</feature>
<dbReference type="InterPro" id="IPR001781">
    <property type="entry name" value="Znf_LIM"/>
</dbReference>
<keyword evidence="11 14" id="KW-0862">Zinc</keyword>
<proteinExistence type="inferred from homology"/>
<feature type="region of interest" description="Disordered" evidence="16">
    <location>
        <begin position="244"/>
        <end position="294"/>
    </location>
</feature>
<evidence type="ECO:0000256" key="14">
    <source>
        <dbReference type="PROSITE-ProRule" id="PRU00125"/>
    </source>
</evidence>
<evidence type="ECO:0000256" key="11">
    <source>
        <dbReference type="ARBA" id="ARBA00022833"/>
    </source>
</evidence>
<evidence type="ECO:0000259" key="17">
    <source>
        <dbReference type="PROSITE" id="PS50011"/>
    </source>
</evidence>
<evidence type="ECO:0000313" key="20">
    <source>
        <dbReference type="Proteomes" id="UP000694845"/>
    </source>
</evidence>
<accession>A0A8B7YVY1</accession>
<dbReference type="SUPFAM" id="SSF57716">
    <property type="entry name" value="Glucocorticoid receptor-like (DNA-binding domain)"/>
    <property type="match status" value="2"/>
</dbReference>
<dbReference type="InterPro" id="IPR001245">
    <property type="entry name" value="Ser-Thr/Tyr_kinase_cat_dom"/>
</dbReference>
<dbReference type="GO" id="GO:0005737">
    <property type="term" value="C:cytoplasm"/>
    <property type="evidence" value="ECO:0007669"/>
    <property type="project" value="UniProtKB-SubCell"/>
</dbReference>
<keyword evidence="5" id="KW-0723">Serine/threonine-protein kinase</keyword>
<dbReference type="InterPro" id="IPR001478">
    <property type="entry name" value="PDZ"/>
</dbReference>
<evidence type="ECO:0000256" key="4">
    <source>
        <dbReference type="ARBA" id="ARBA00022490"/>
    </source>
</evidence>
<dbReference type="InterPro" id="IPR017441">
    <property type="entry name" value="Protein_kinase_ATP_BS"/>
</dbReference>
<dbReference type="Pfam" id="PF00595">
    <property type="entry name" value="PDZ"/>
    <property type="match status" value="1"/>
</dbReference>
<evidence type="ECO:0000256" key="2">
    <source>
        <dbReference type="ARBA" id="ARBA00005843"/>
    </source>
</evidence>
<dbReference type="GO" id="GO:0005634">
    <property type="term" value="C:nucleus"/>
    <property type="evidence" value="ECO:0007669"/>
    <property type="project" value="TreeGrafter"/>
</dbReference>
<comment type="similarity">
    <text evidence="2">Belongs to the protein kinase superfamily. TKL Ser/Thr protein kinase family.</text>
</comment>
<evidence type="ECO:0000259" key="19">
    <source>
        <dbReference type="PROSITE" id="PS50106"/>
    </source>
</evidence>
<dbReference type="PANTHER" id="PTHR46485">
    <property type="entry name" value="LIM DOMAIN KINASE 1"/>
    <property type="match status" value="1"/>
</dbReference>
<dbReference type="GO" id="GO:0004674">
    <property type="term" value="F:protein serine/threonine kinase activity"/>
    <property type="evidence" value="ECO:0007669"/>
    <property type="project" value="UniProtKB-KW"/>
</dbReference>
<dbReference type="Gene3D" id="2.10.110.10">
    <property type="entry name" value="Cysteine Rich Protein"/>
    <property type="match status" value="2"/>
</dbReference>
<evidence type="ECO:0000256" key="12">
    <source>
        <dbReference type="ARBA" id="ARBA00022840"/>
    </source>
</evidence>
<dbReference type="KEGG" id="aplc:110982957"/>
<dbReference type="GO" id="GO:0030036">
    <property type="term" value="P:actin cytoskeleton organization"/>
    <property type="evidence" value="ECO:0007669"/>
    <property type="project" value="TreeGrafter"/>
</dbReference>
<dbReference type="PROSITE" id="PS50023">
    <property type="entry name" value="LIM_DOMAIN_2"/>
    <property type="match status" value="1"/>
</dbReference>
<dbReference type="SMART" id="SM00132">
    <property type="entry name" value="LIM"/>
    <property type="match status" value="1"/>
</dbReference>
<feature type="binding site" evidence="15">
    <location>
        <position position="400"/>
    </location>
    <ligand>
        <name>ATP</name>
        <dbReference type="ChEBI" id="CHEBI:30616"/>
    </ligand>
</feature>
<evidence type="ECO:0000256" key="16">
    <source>
        <dbReference type="SAM" id="MobiDB-lite"/>
    </source>
</evidence>
<keyword evidence="13 14" id="KW-0440">LIM domain</keyword>
<dbReference type="FunFam" id="3.30.200.20:FF:000038">
    <property type="entry name" value="LIM domain kinase 2"/>
    <property type="match status" value="1"/>
</dbReference>
<dbReference type="Gene3D" id="3.30.200.20">
    <property type="entry name" value="Phosphorylase Kinase, domain 1"/>
    <property type="match status" value="1"/>
</dbReference>
<feature type="compositionally biased region" description="Low complexity" evidence="16">
    <location>
        <begin position="253"/>
        <end position="278"/>
    </location>
</feature>
<feature type="domain" description="Protein kinase" evidence="17">
    <location>
        <begin position="371"/>
        <end position="640"/>
    </location>
</feature>
<feature type="domain" description="LIM zinc-binding" evidence="18">
    <location>
        <begin position="78"/>
        <end position="139"/>
    </location>
</feature>
<dbReference type="InterPro" id="IPR036034">
    <property type="entry name" value="PDZ_sf"/>
</dbReference>
<dbReference type="AlphaFoldDB" id="A0A8B7YVY1"/>
<evidence type="ECO:0000256" key="7">
    <source>
        <dbReference type="ARBA" id="ARBA00022723"/>
    </source>
</evidence>
<evidence type="ECO:0000256" key="6">
    <source>
        <dbReference type="ARBA" id="ARBA00022679"/>
    </source>
</evidence>
<dbReference type="InterPro" id="IPR000719">
    <property type="entry name" value="Prot_kinase_dom"/>
</dbReference>
<sequence length="684" mass="76532">MASHPRGDFLPENRNLSGILDSANRNVSAGKHRSEVTCLYLMPQDIRCTVCNNKLSSWYFERDGKLYCRQDYLAKFGESCNGCAQIITGPVMVAGEHKYHPDCFVCIKCGVFIGDGDSYALVERSKLYCGQCYHSVLVPIISTTPDSRVPHTVQLVTIPPTPEGQKRFSVSVEETLQYPTSPTPESTRVSMQSLCVKDVESIPGEPTLRVGDRILEVNGTPVQRQNLFELDRLISRSTTELHLTVERDPQFPSTPTKITKTTRTTTTTTTKTDSPSSTQEHRSTVPSVPSRPKTLNLAARQQINQSQEDKERKMKLEVEHPITRPERGSSLSKIKKADNGTMSQTLSSPINRASSLKQTVKNHRIFRPSDLIKGEVLGSGFFGQAIKVTHRQTGEVMVVKELIRFEDEAQRNFLKEVKVLRSLDHVHVLKFIGVLYKDKKLSLVTEFIDGGTLREVIQNMGPDYSWLHRVNILRDISFGMTYLHSMGIIHRDLNSQNCLVRKNGSVVVADFGLARVMVQDKSDPRLPVIDRNSATRRSGRKKRYTVVGNPYWMAPEMLKGKAYDERVDVFSFGIIMCELIGRVSANPDHLPRTMTFGLNVPLFKEQFCNGCPARLFDVAVKCCEVEPERRPDFTDVQSWLKSLSLKIESNGLTNGSVEVMKITPATLSDNSGGSSSAGQEDSAL</sequence>
<evidence type="ECO:0000256" key="8">
    <source>
        <dbReference type="ARBA" id="ARBA00022737"/>
    </source>
</evidence>
<dbReference type="RefSeq" id="XP_022097469.1">
    <property type="nucleotide sequence ID" value="XM_022241777.1"/>
</dbReference>
<dbReference type="InterPro" id="IPR011009">
    <property type="entry name" value="Kinase-like_dom_sf"/>
</dbReference>
<keyword evidence="12 15" id="KW-0067">ATP-binding</keyword>
<dbReference type="PROSITE" id="PS00107">
    <property type="entry name" value="PROTEIN_KINASE_ATP"/>
    <property type="match status" value="1"/>
</dbReference>
<dbReference type="SMART" id="SM00228">
    <property type="entry name" value="PDZ"/>
    <property type="match status" value="1"/>
</dbReference>
<dbReference type="Proteomes" id="UP000694845">
    <property type="component" value="Unplaced"/>
</dbReference>
<keyword evidence="20" id="KW-1185">Reference proteome</keyword>
<dbReference type="EC" id="2.7.11.1" evidence="3"/>
<protein>
    <recommendedName>
        <fullName evidence="3">non-specific serine/threonine protein kinase</fullName>
        <ecNumber evidence="3">2.7.11.1</ecNumber>
    </recommendedName>
</protein>
<dbReference type="SUPFAM" id="SSF56112">
    <property type="entry name" value="Protein kinase-like (PK-like)"/>
    <property type="match status" value="1"/>
</dbReference>
<evidence type="ECO:0000256" key="9">
    <source>
        <dbReference type="ARBA" id="ARBA00022741"/>
    </source>
</evidence>
<organism evidence="20 21">
    <name type="scientific">Acanthaster planci</name>
    <name type="common">Crown-of-thorns starfish</name>
    <dbReference type="NCBI Taxonomy" id="133434"/>
    <lineage>
        <taxon>Eukaryota</taxon>
        <taxon>Metazoa</taxon>
        <taxon>Echinodermata</taxon>
        <taxon>Eleutherozoa</taxon>
        <taxon>Asterozoa</taxon>
        <taxon>Asteroidea</taxon>
        <taxon>Valvatacea</taxon>
        <taxon>Valvatida</taxon>
        <taxon>Acanthasteridae</taxon>
        <taxon>Acanthaster</taxon>
    </lineage>
</organism>
<dbReference type="GO" id="GO:0046872">
    <property type="term" value="F:metal ion binding"/>
    <property type="evidence" value="ECO:0007669"/>
    <property type="project" value="UniProtKB-KW"/>
</dbReference>
<keyword evidence="4" id="KW-0963">Cytoplasm</keyword>
<evidence type="ECO:0000256" key="13">
    <source>
        <dbReference type="ARBA" id="ARBA00023038"/>
    </source>
</evidence>
<reference evidence="21" key="1">
    <citation type="submission" date="2025-08" db="UniProtKB">
        <authorList>
            <consortium name="RefSeq"/>
        </authorList>
    </citation>
    <scope>IDENTIFICATION</scope>
</reference>
<dbReference type="Pfam" id="PF07714">
    <property type="entry name" value="PK_Tyr_Ser-Thr"/>
    <property type="match status" value="1"/>
</dbReference>
<keyword evidence="7 14" id="KW-0479">Metal-binding</keyword>
<dbReference type="PROSITE" id="PS50011">
    <property type="entry name" value="PROTEIN_KINASE_DOM"/>
    <property type="match status" value="1"/>
</dbReference>
<dbReference type="GeneID" id="110982957"/>
<dbReference type="InterPro" id="IPR050940">
    <property type="entry name" value="Actin_reg-Ser/Thr_kinase"/>
</dbReference>
<evidence type="ECO:0000256" key="10">
    <source>
        <dbReference type="ARBA" id="ARBA00022777"/>
    </source>
</evidence>
<dbReference type="CDD" id="cd09365">
    <property type="entry name" value="LIM2_LIMK"/>
    <property type="match status" value="1"/>
</dbReference>
<comment type="subcellular location">
    <subcellularLocation>
        <location evidence="1">Cytoplasm</location>
    </subcellularLocation>
</comment>
<dbReference type="OrthoDB" id="20134at2759"/>
<name>A0A8B7YVY1_ACAPL</name>
<dbReference type="GO" id="GO:0005524">
    <property type="term" value="F:ATP binding"/>
    <property type="evidence" value="ECO:0007669"/>
    <property type="project" value="UniProtKB-UniRule"/>
</dbReference>
<dbReference type="PROSITE" id="PS50106">
    <property type="entry name" value="PDZ"/>
    <property type="match status" value="1"/>
</dbReference>
<evidence type="ECO:0000259" key="18">
    <source>
        <dbReference type="PROSITE" id="PS50023"/>
    </source>
</evidence>